<dbReference type="OrthoDB" id="8607132at2"/>
<dbReference type="NCBIfam" id="TIGR02532">
    <property type="entry name" value="IV_pilin_GFxxxE"/>
    <property type="match status" value="1"/>
</dbReference>
<organism evidence="5 6">
    <name type="scientific">Aquabacterium lacunae</name>
    <dbReference type="NCBI Taxonomy" id="2528630"/>
    <lineage>
        <taxon>Bacteria</taxon>
        <taxon>Pseudomonadati</taxon>
        <taxon>Pseudomonadota</taxon>
        <taxon>Betaproteobacteria</taxon>
        <taxon>Burkholderiales</taxon>
        <taxon>Aquabacterium</taxon>
    </lineage>
</organism>
<evidence type="ECO:0000256" key="1">
    <source>
        <dbReference type="ARBA" id="ARBA00005233"/>
    </source>
</evidence>
<accession>A0A4Q9H0K8</accession>
<name>A0A4Q9H0K8_9BURK</name>
<keyword evidence="3" id="KW-0281">Fimbrium</keyword>
<dbReference type="GO" id="GO:0043107">
    <property type="term" value="P:type IV pilus-dependent motility"/>
    <property type="evidence" value="ECO:0007669"/>
    <property type="project" value="TreeGrafter"/>
</dbReference>
<dbReference type="PANTHER" id="PTHR30093">
    <property type="entry name" value="GENERAL SECRETION PATHWAY PROTEIN G"/>
    <property type="match status" value="1"/>
</dbReference>
<evidence type="ECO:0000313" key="5">
    <source>
        <dbReference type="EMBL" id="TBO31253.1"/>
    </source>
</evidence>
<dbReference type="PROSITE" id="PS00409">
    <property type="entry name" value="PROKAR_NTER_METHYL"/>
    <property type="match status" value="1"/>
</dbReference>
<dbReference type="Gene3D" id="3.30.700.10">
    <property type="entry name" value="Glycoprotein, Type 4 Pilin"/>
    <property type="match status" value="1"/>
</dbReference>
<dbReference type="SUPFAM" id="SSF54523">
    <property type="entry name" value="Pili subunits"/>
    <property type="match status" value="1"/>
</dbReference>
<evidence type="ECO:0000256" key="4">
    <source>
        <dbReference type="SAM" id="Phobius"/>
    </source>
</evidence>
<gene>
    <name evidence="5" type="ORF">EYS42_08375</name>
</gene>
<dbReference type="Pfam" id="PF00114">
    <property type="entry name" value="Pilin"/>
    <property type="match status" value="1"/>
</dbReference>
<comment type="similarity">
    <text evidence="1 3">Belongs to the N-Me-Phe pilin family.</text>
</comment>
<dbReference type="EMBL" id="SIXI01000003">
    <property type="protein sequence ID" value="TBO31253.1"/>
    <property type="molecule type" value="Genomic_DNA"/>
</dbReference>
<dbReference type="PANTHER" id="PTHR30093:SF34">
    <property type="entry name" value="PREPILIN PEPTIDASE-DEPENDENT PROTEIN D"/>
    <property type="match status" value="1"/>
</dbReference>
<reference evidence="5 6" key="1">
    <citation type="submission" date="2019-02" db="EMBL/GenBank/DDBJ databases">
        <title>Aquabacterium sp. strain KMB7.</title>
        <authorList>
            <person name="Chen W.-M."/>
        </authorList>
    </citation>
    <scope>NUCLEOTIDE SEQUENCE [LARGE SCALE GENOMIC DNA]</scope>
    <source>
        <strain evidence="5 6">KMB7</strain>
    </source>
</reference>
<sequence length="148" mass="15292">MNIRRIRKQAQKGFTLIELMIVVAIIGVLASIALPAYQGYIAKSQVAAAYGEISPGKTNVEDMFGQGNGIVAFSDLGLQTSTSRCDISHGGLVTAGAAGTIVCTIKGNGLVNGKTITLSRSQDLATPGAWTCATTVSAKYSPKECPGV</sequence>
<protein>
    <submittedName>
        <fullName evidence="5">Pilin</fullName>
    </submittedName>
</protein>
<evidence type="ECO:0000256" key="2">
    <source>
        <dbReference type="ARBA" id="ARBA00022481"/>
    </source>
</evidence>
<keyword evidence="2" id="KW-0488">Methylation</keyword>
<keyword evidence="6" id="KW-1185">Reference proteome</keyword>
<dbReference type="RefSeq" id="WP_130967708.1">
    <property type="nucleotide sequence ID" value="NZ_SIXI01000003.1"/>
</dbReference>
<proteinExistence type="inferred from homology"/>
<evidence type="ECO:0000256" key="3">
    <source>
        <dbReference type="RuleBase" id="RU000389"/>
    </source>
</evidence>
<dbReference type="InterPro" id="IPR045584">
    <property type="entry name" value="Pilin-like"/>
</dbReference>
<dbReference type="InterPro" id="IPR012902">
    <property type="entry name" value="N_methyl_site"/>
</dbReference>
<keyword evidence="4" id="KW-1133">Transmembrane helix</keyword>
<dbReference type="InterPro" id="IPR001082">
    <property type="entry name" value="Pilin"/>
</dbReference>
<dbReference type="Proteomes" id="UP000292120">
    <property type="component" value="Unassembled WGS sequence"/>
</dbReference>
<keyword evidence="4" id="KW-0812">Transmembrane</keyword>
<dbReference type="Pfam" id="PF07963">
    <property type="entry name" value="N_methyl"/>
    <property type="match status" value="1"/>
</dbReference>
<dbReference type="GO" id="GO:0007155">
    <property type="term" value="P:cell adhesion"/>
    <property type="evidence" value="ECO:0007669"/>
    <property type="project" value="InterPro"/>
</dbReference>
<dbReference type="AlphaFoldDB" id="A0A4Q9H0K8"/>
<keyword evidence="4" id="KW-0472">Membrane</keyword>
<comment type="caution">
    <text evidence="5">The sequence shown here is derived from an EMBL/GenBank/DDBJ whole genome shotgun (WGS) entry which is preliminary data.</text>
</comment>
<feature type="transmembrane region" description="Helical" evidence="4">
    <location>
        <begin position="12"/>
        <end position="37"/>
    </location>
</feature>
<evidence type="ECO:0000313" key="6">
    <source>
        <dbReference type="Proteomes" id="UP000292120"/>
    </source>
</evidence>
<dbReference type="GO" id="GO:0044096">
    <property type="term" value="C:type IV pilus"/>
    <property type="evidence" value="ECO:0007669"/>
    <property type="project" value="TreeGrafter"/>
</dbReference>